<dbReference type="STRING" id="348802.A0A0D2B9Z8"/>
<dbReference type="Pfam" id="PF11951">
    <property type="entry name" value="Fungal_trans_2"/>
    <property type="match status" value="1"/>
</dbReference>
<evidence type="ECO:0000256" key="5">
    <source>
        <dbReference type="ARBA" id="ARBA00023242"/>
    </source>
</evidence>
<dbReference type="Pfam" id="PF00172">
    <property type="entry name" value="Zn_clus"/>
    <property type="match status" value="1"/>
</dbReference>
<dbReference type="PANTHER" id="PTHR37534:SF11">
    <property type="entry name" value="ZN(II)2CYS6 TRANSCRIPTION FACTOR (EUROFUNG)"/>
    <property type="match status" value="1"/>
</dbReference>
<dbReference type="SUPFAM" id="SSF57701">
    <property type="entry name" value="Zn2/Cys6 DNA-binding domain"/>
    <property type="match status" value="1"/>
</dbReference>
<feature type="region of interest" description="Disordered" evidence="6">
    <location>
        <begin position="225"/>
        <end position="256"/>
    </location>
</feature>
<dbReference type="SMART" id="SM00066">
    <property type="entry name" value="GAL4"/>
    <property type="match status" value="1"/>
</dbReference>
<feature type="domain" description="Zn(2)-C6 fungal-type" evidence="7">
    <location>
        <begin position="23"/>
        <end position="51"/>
    </location>
</feature>
<gene>
    <name evidence="8" type="ORF">PV05_10727</name>
</gene>
<comment type="subcellular location">
    <subcellularLocation>
        <location evidence="1">Nucleus</location>
    </subcellularLocation>
</comment>
<dbReference type="CDD" id="cd00067">
    <property type="entry name" value="GAL4"/>
    <property type="match status" value="1"/>
</dbReference>
<dbReference type="EMBL" id="KN847323">
    <property type="protein sequence ID" value="KIW49011.1"/>
    <property type="molecule type" value="Genomic_DNA"/>
</dbReference>
<dbReference type="GO" id="GO:0045944">
    <property type="term" value="P:positive regulation of transcription by RNA polymerase II"/>
    <property type="evidence" value="ECO:0007669"/>
    <property type="project" value="TreeGrafter"/>
</dbReference>
<dbReference type="Gene3D" id="4.10.240.10">
    <property type="entry name" value="Zn(2)-C6 fungal-type DNA-binding domain"/>
    <property type="match status" value="1"/>
</dbReference>
<keyword evidence="5" id="KW-0539">Nucleus</keyword>
<dbReference type="Proteomes" id="UP000054342">
    <property type="component" value="Unassembled WGS sequence"/>
</dbReference>
<organism evidence="8 9">
    <name type="scientific">Exophiala xenobiotica</name>
    <dbReference type="NCBI Taxonomy" id="348802"/>
    <lineage>
        <taxon>Eukaryota</taxon>
        <taxon>Fungi</taxon>
        <taxon>Dikarya</taxon>
        <taxon>Ascomycota</taxon>
        <taxon>Pezizomycotina</taxon>
        <taxon>Eurotiomycetes</taxon>
        <taxon>Chaetothyriomycetidae</taxon>
        <taxon>Chaetothyriales</taxon>
        <taxon>Herpotrichiellaceae</taxon>
        <taxon>Exophiala</taxon>
    </lineage>
</organism>
<accession>A0A0D2B9Z8</accession>
<dbReference type="OrthoDB" id="4835445at2759"/>
<feature type="region of interest" description="Disordered" evidence="6">
    <location>
        <begin position="1"/>
        <end position="20"/>
    </location>
</feature>
<dbReference type="GO" id="GO:0005634">
    <property type="term" value="C:nucleus"/>
    <property type="evidence" value="ECO:0007669"/>
    <property type="project" value="UniProtKB-SubCell"/>
</dbReference>
<keyword evidence="2" id="KW-0805">Transcription regulation</keyword>
<keyword evidence="9" id="KW-1185">Reference proteome</keyword>
<proteinExistence type="predicted"/>
<dbReference type="PROSITE" id="PS50048">
    <property type="entry name" value="ZN2_CY6_FUNGAL_2"/>
    <property type="match status" value="1"/>
</dbReference>
<dbReference type="InterPro" id="IPR001138">
    <property type="entry name" value="Zn2Cys6_DnaBD"/>
</dbReference>
<reference evidence="8 9" key="1">
    <citation type="submission" date="2015-01" db="EMBL/GenBank/DDBJ databases">
        <title>The Genome Sequence of Exophiala xenobiotica CBS118157.</title>
        <authorList>
            <consortium name="The Broad Institute Genomics Platform"/>
            <person name="Cuomo C."/>
            <person name="de Hoog S."/>
            <person name="Gorbushina A."/>
            <person name="Stielow B."/>
            <person name="Teixiera M."/>
            <person name="Abouelleil A."/>
            <person name="Chapman S.B."/>
            <person name="Priest M."/>
            <person name="Young S.K."/>
            <person name="Wortman J."/>
            <person name="Nusbaum C."/>
            <person name="Birren B."/>
        </authorList>
    </citation>
    <scope>NUCLEOTIDE SEQUENCE [LARGE SCALE GENOMIC DNA]</scope>
    <source>
        <strain evidence="8 9">CBS 118157</strain>
    </source>
</reference>
<dbReference type="GO" id="GO:0000976">
    <property type="term" value="F:transcription cis-regulatory region binding"/>
    <property type="evidence" value="ECO:0007669"/>
    <property type="project" value="TreeGrafter"/>
</dbReference>
<keyword evidence="3" id="KW-0238">DNA-binding</keyword>
<dbReference type="InterPro" id="IPR021858">
    <property type="entry name" value="Fun_TF"/>
</dbReference>
<evidence type="ECO:0000313" key="8">
    <source>
        <dbReference type="EMBL" id="KIW49011.1"/>
    </source>
</evidence>
<evidence type="ECO:0000256" key="2">
    <source>
        <dbReference type="ARBA" id="ARBA00023015"/>
    </source>
</evidence>
<dbReference type="GeneID" id="25332635"/>
<dbReference type="GO" id="GO:0008270">
    <property type="term" value="F:zinc ion binding"/>
    <property type="evidence" value="ECO:0007669"/>
    <property type="project" value="InterPro"/>
</dbReference>
<evidence type="ECO:0000256" key="6">
    <source>
        <dbReference type="SAM" id="MobiDB-lite"/>
    </source>
</evidence>
<feature type="compositionally biased region" description="Polar residues" evidence="6">
    <location>
        <begin position="242"/>
        <end position="254"/>
    </location>
</feature>
<dbReference type="HOGENOM" id="CLU_014597_0_0_1"/>
<dbReference type="InterPro" id="IPR036864">
    <property type="entry name" value="Zn2-C6_fun-type_DNA-bd_sf"/>
</dbReference>
<evidence type="ECO:0000313" key="9">
    <source>
        <dbReference type="Proteomes" id="UP000054342"/>
    </source>
</evidence>
<keyword evidence="4" id="KW-0804">Transcription</keyword>
<dbReference type="PANTHER" id="PTHR37534">
    <property type="entry name" value="TRANSCRIPTIONAL ACTIVATOR PROTEIN UGA3"/>
    <property type="match status" value="1"/>
</dbReference>
<dbReference type="GO" id="GO:0000981">
    <property type="term" value="F:DNA-binding transcription factor activity, RNA polymerase II-specific"/>
    <property type="evidence" value="ECO:0007669"/>
    <property type="project" value="InterPro"/>
</dbReference>
<sequence length="717" mass="80176">MQLQPSLEVKAPRRRPVRKSFSGCAQCKSRKIKCDETKPFCERCADKGLTCPGFPAQTRLRWSAKHEVYGRRQLPAKTADSPAQDPSWPEKPSREPSHSSPSGSEVVAHLKVDLRNPDGQTQQPISATLLPILKDHSVTCGTETSPVTKGSTTESLSEANYARMNVEQPSWPFDNAERFSMAEGFMPSPSHDFIARWCPNDRLEGDVPYLTEDVSIDHLPFNCWSESAEPPPSQSPNEPIDASNSDTSLASRRPTTGCERIQRARDSLPLQLVHLDSELVEAYFSIVCPIFSTFDSEQNQFRSFVVQRWQSSVSIYYAILSMTAAKLAWQTPDIRVHALRYQSMALKTLYADLSSSTSLNTELLFVVLLLGLTTCWHDISDLGTVHLRALQHAIATDQILPTEDPQTLGFFKEAMVYWEMVACLVDDNVPIHDYSNIGTASPLHAQLRSRGLSPAPGARIQPHPWAGVAAAPQALFSRIVRHVRSLRSFNLGGPTLSCTVSQPQQYLQTLYALEEEVWTLQLPKLHEIANTGDENTPAIHHLLLAEAYTFANLYQLYYIFPNLRRKRAQHIRVGAHLNLSPDRSWAQSQASLWSRLLQEDSGGSEEWLNFLGRSVINRLEQMQINSGTSCVQGLLLLVGSASLSVRPDLEGSDTEREIMQTREFVSNRLSSLSNKLRSVPLRCVRLVVSEIFKQLDVGVNVFWMDVLQSMGVVTIIG</sequence>
<protein>
    <recommendedName>
        <fullName evidence="7">Zn(2)-C6 fungal-type domain-containing protein</fullName>
    </recommendedName>
</protein>
<name>A0A0D2B9Z8_9EURO</name>
<dbReference type="PROSITE" id="PS00463">
    <property type="entry name" value="ZN2_CY6_FUNGAL_1"/>
    <property type="match status" value="1"/>
</dbReference>
<feature type="region of interest" description="Disordered" evidence="6">
    <location>
        <begin position="72"/>
        <end position="105"/>
    </location>
</feature>
<evidence type="ECO:0000256" key="3">
    <source>
        <dbReference type="ARBA" id="ARBA00023125"/>
    </source>
</evidence>
<dbReference type="RefSeq" id="XP_013309595.1">
    <property type="nucleotide sequence ID" value="XM_013454141.1"/>
</dbReference>
<evidence type="ECO:0000256" key="4">
    <source>
        <dbReference type="ARBA" id="ARBA00023163"/>
    </source>
</evidence>
<evidence type="ECO:0000259" key="7">
    <source>
        <dbReference type="PROSITE" id="PS50048"/>
    </source>
</evidence>
<dbReference type="AlphaFoldDB" id="A0A0D2B9Z8"/>
<evidence type="ECO:0000256" key="1">
    <source>
        <dbReference type="ARBA" id="ARBA00004123"/>
    </source>
</evidence>